<dbReference type="Pfam" id="PF07254">
    <property type="entry name" value="Cpta_toxin"/>
    <property type="match status" value="1"/>
</dbReference>
<evidence type="ECO:0008006" key="3">
    <source>
        <dbReference type="Google" id="ProtNLM"/>
    </source>
</evidence>
<comment type="caution">
    <text evidence="1">The sequence shown here is derived from an EMBL/GenBank/DDBJ whole genome shotgun (WGS) entry which is preliminary data.</text>
</comment>
<reference evidence="1 2" key="1">
    <citation type="submission" date="2023-08" db="EMBL/GenBank/DDBJ databases">
        <authorList>
            <person name="Joshi A."/>
            <person name="Thite S."/>
        </authorList>
    </citation>
    <scope>NUCLEOTIDE SEQUENCE [LARGE SCALE GENOMIC DNA]</scope>
    <source>
        <strain evidence="1 2">1E1</strain>
    </source>
</reference>
<dbReference type="InterPro" id="IPR009883">
    <property type="entry name" value="YgfX"/>
</dbReference>
<gene>
    <name evidence="1" type="ORF">Q3O59_09190</name>
</gene>
<accession>A0ABT9GQH3</accession>
<dbReference type="EMBL" id="JAUZVY010000003">
    <property type="protein sequence ID" value="MDP4529204.1"/>
    <property type="molecule type" value="Genomic_DNA"/>
</dbReference>
<dbReference type="RefSeq" id="WP_305945300.1">
    <property type="nucleotide sequence ID" value="NZ_JAUZVY010000003.1"/>
</dbReference>
<evidence type="ECO:0000313" key="2">
    <source>
        <dbReference type="Proteomes" id="UP001236258"/>
    </source>
</evidence>
<name>A0ABT9GQH3_9GAMM</name>
<evidence type="ECO:0000313" key="1">
    <source>
        <dbReference type="EMBL" id="MDP4529204.1"/>
    </source>
</evidence>
<keyword evidence="2" id="KW-1185">Reference proteome</keyword>
<proteinExistence type="predicted"/>
<dbReference type="Proteomes" id="UP001236258">
    <property type="component" value="Unassembled WGS sequence"/>
</dbReference>
<sequence length="148" mass="16746">MFASSLVIAPSRWRRYSLLCVLVLALVSALLIPLSGFWLLLYGLAGAAFGWCWWGCWQQQEAACTLLLGEQGELRWLPAGRAAGSLQQDSLVLPWAILLRWRGLPEKGHPRGQLHRYWLLADQCSDDDFRALARAIRQCRWQQAEPAA</sequence>
<organism evidence="1 2">
    <name type="scientific">Alkalimonas delamerensis</name>
    <dbReference type="NCBI Taxonomy" id="265981"/>
    <lineage>
        <taxon>Bacteria</taxon>
        <taxon>Pseudomonadati</taxon>
        <taxon>Pseudomonadota</taxon>
        <taxon>Gammaproteobacteria</taxon>
        <taxon>Alkalimonas</taxon>
    </lineage>
</organism>
<protein>
    <recommendedName>
        <fullName evidence="3">Toxin CptA</fullName>
    </recommendedName>
</protein>